<keyword evidence="2" id="KW-0540">Nuclease</keyword>
<name>A0A917ESS8_9BACI</name>
<sequence>MLKRAVQIAFWIIGGILGIVFIPMLTDKLEIGFLANPYISGTVGAIVGAAVFYALTFWAVDHIVGLIKYVEERLVKAPVTDILFGSLGLIFGLIVAYFLSIPMRNFSLEIISTVVPLFITVLCGYLGFQVGFKKRHELASILTVQRSAKKKGAGGETEDVEAAQSSWKILDTSVIIDGRIADICQTGFLEGTIVIPQFVLGELQHIADSSDSLKRTRGRRGLDILNRIQKELPIKVEVYEGDFEDIHEVDSKLVKLAKLTNGVVVTNDFNLNKVCELQRVSVLNINDLANAIKPVVLPGEEMKVLVVKDGKEQKQGVAYLDDGTMIVVEDGREYIGKEIDVLVTSVLQTSAGRMIFAKFKALEKAL</sequence>
<dbReference type="InterPro" id="IPR002792">
    <property type="entry name" value="TRAM_dom"/>
</dbReference>
<keyword evidence="5" id="KW-0812">Transmembrane</keyword>
<keyword evidence="3" id="KW-0378">Hydrolase</keyword>
<feature type="transmembrane region" description="Helical" evidence="5">
    <location>
        <begin position="38"/>
        <end position="60"/>
    </location>
</feature>
<feature type="transmembrane region" description="Helical" evidence="5">
    <location>
        <begin position="106"/>
        <end position="128"/>
    </location>
</feature>
<evidence type="ECO:0000256" key="4">
    <source>
        <dbReference type="ARBA" id="ARBA00022842"/>
    </source>
</evidence>
<evidence type="ECO:0000256" key="1">
    <source>
        <dbReference type="ARBA" id="ARBA00001946"/>
    </source>
</evidence>
<dbReference type="RefSeq" id="WP_188389976.1">
    <property type="nucleotide sequence ID" value="NZ_BMFK01000007.1"/>
</dbReference>
<dbReference type="InterPro" id="IPR052041">
    <property type="entry name" value="Nucleic_acid_metab_PIN/TRAM"/>
</dbReference>
<dbReference type="Pfam" id="PF01850">
    <property type="entry name" value="PIN"/>
    <property type="match status" value="1"/>
</dbReference>
<evidence type="ECO:0000256" key="5">
    <source>
        <dbReference type="SAM" id="Phobius"/>
    </source>
</evidence>
<evidence type="ECO:0000259" key="6">
    <source>
        <dbReference type="PROSITE" id="PS50926"/>
    </source>
</evidence>
<dbReference type="AlphaFoldDB" id="A0A917ESS8"/>
<dbReference type="InterPro" id="IPR002716">
    <property type="entry name" value="PIN_dom"/>
</dbReference>
<dbReference type="InterPro" id="IPR029060">
    <property type="entry name" value="PIN-like_dom_sf"/>
</dbReference>
<proteinExistence type="predicted"/>
<reference evidence="7" key="1">
    <citation type="journal article" date="2014" name="Int. J. Syst. Evol. Microbiol.">
        <title>Complete genome sequence of Corynebacterium casei LMG S-19264T (=DSM 44701T), isolated from a smear-ripened cheese.</title>
        <authorList>
            <consortium name="US DOE Joint Genome Institute (JGI-PGF)"/>
            <person name="Walter F."/>
            <person name="Albersmeier A."/>
            <person name="Kalinowski J."/>
            <person name="Ruckert C."/>
        </authorList>
    </citation>
    <scope>NUCLEOTIDE SEQUENCE</scope>
    <source>
        <strain evidence="7">CGMCC 1.12698</strain>
    </source>
</reference>
<dbReference type="SUPFAM" id="SSF88723">
    <property type="entry name" value="PIN domain-like"/>
    <property type="match status" value="1"/>
</dbReference>
<dbReference type="CDD" id="cd09877">
    <property type="entry name" value="PIN_YacL-like"/>
    <property type="match status" value="1"/>
</dbReference>
<dbReference type="EMBL" id="BMFK01000007">
    <property type="protein sequence ID" value="GGE83939.1"/>
    <property type="molecule type" value="Genomic_DNA"/>
</dbReference>
<gene>
    <name evidence="7" type="ORF">GCM10007140_36820</name>
</gene>
<evidence type="ECO:0000256" key="3">
    <source>
        <dbReference type="ARBA" id="ARBA00022801"/>
    </source>
</evidence>
<feature type="domain" description="TRAM" evidence="6">
    <location>
        <begin position="295"/>
        <end position="356"/>
    </location>
</feature>
<feature type="transmembrane region" description="Helical" evidence="5">
    <location>
        <begin position="7"/>
        <end position="26"/>
    </location>
</feature>
<evidence type="ECO:0000256" key="2">
    <source>
        <dbReference type="ARBA" id="ARBA00022722"/>
    </source>
</evidence>
<keyword evidence="5" id="KW-1133">Transmembrane helix</keyword>
<dbReference type="PANTHER" id="PTHR11603:SF147">
    <property type="entry name" value="MEMBRANE PROTEIN"/>
    <property type="match status" value="1"/>
</dbReference>
<keyword evidence="8" id="KW-1185">Reference proteome</keyword>
<comment type="caution">
    <text evidence="7">The sequence shown here is derived from an EMBL/GenBank/DDBJ whole genome shotgun (WGS) entry which is preliminary data.</text>
</comment>
<keyword evidence="5" id="KW-0472">Membrane</keyword>
<evidence type="ECO:0000313" key="8">
    <source>
        <dbReference type="Proteomes" id="UP000605259"/>
    </source>
</evidence>
<dbReference type="Proteomes" id="UP000605259">
    <property type="component" value="Unassembled WGS sequence"/>
</dbReference>
<reference evidence="7" key="2">
    <citation type="submission" date="2020-09" db="EMBL/GenBank/DDBJ databases">
        <authorList>
            <person name="Sun Q."/>
            <person name="Zhou Y."/>
        </authorList>
    </citation>
    <scope>NUCLEOTIDE SEQUENCE</scope>
    <source>
        <strain evidence="7">CGMCC 1.12698</strain>
    </source>
</reference>
<protein>
    <submittedName>
        <fullName evidence="7">PIN/TRAM domain-containing protein</fullName>
    </submittedName>
</protein>
<dbReference type="PROSITE" id="PS50926">
    <property type="entry name" value="TRAM"/>
    <property type="match status" value="1"/>
</dbReference>
<dbReference type="GO" id="GO:0016787">
    <property type="term" value="F:hydrolase activity"/>
    <property type="evidence" value="ECO:0007669"/>
    <property type="project" value="UniProtKB-KW"/>
</dbReference>
<dbReference type="PANTHER" id="PTHR11603">
    <property type="entry name" value="AAA FAMILY ATPASE"/>
    <property type="match status" value="1"/>
</dbReference>
<keyword evidence="4" id="KW-0460">Magnesium</keyword>
<dbReference type="Pfam" id="PF01938">
    <property type="entry name" value="TRAM"/>
    <property type="match status" value="1"/>
</dbReference>
<dbReference type="SMART" id="SM00670">
    <property type="entry name" value="PINc"/>
    <property type="match status" value="1"/>
</dbReference>
<accession>A0A917ESS8</accession>
<comment type="cofactor">
    <cofactor evidence="1">
        <name>Mg(2+)</name>
        <dbReference type="ChEBI" id="CHEBI:18420"/>
    </cofactor>
</comment>
<feature type="transmembrane region" description="Helical" evidence="5">
    <location>
        <begin position="81"/>
        <end position="100"/>
    </location>
</feature>
<organism evidence="7 8">
    <name type="scientific">Priestia taiwanensis</name>
    <dbReference type="NCBI Taxonomy" id="1347902"/>
    <lineage>
        <taxon>Bacteria</taxon>
        <taxon>Bacillati</taxon>
        <taxon>Bacillota</taxon>
        <taxon>Bacilli</taxon>
        <taxon>Bacillales</taxon>
        <taxon>Bacillaceae</taxon>
        <taxon>Priestia</taxon>
    </lineage>
</organism>
<evidence type="ECO:0000313" key="7">
    <source>
        <dbReference type="EMBL" id="GGE83939.1"/>
    </source>
</evidence>
<dbReference type="GO" id="GO:0004518">
    <property type="term" value="F:nuclease activity"/>
    <property type="evidence" value="ECO:0007669"/>
    <property type="project" value="UniProtKB-KW"/>
</dbReference>
<dbReference type="Gene3D" id="3.40.50.1010">
    <property type="entry name" value="5'-nuclease"/>
    <property type="match status" value="1"/>
</dbReference>